<accession>A0A392T9Q8</accession>
<reference evidence="1 2" key="1">
    <citation type="journal article" date="2018" name="Front. Plant Sci.">
        <title>Red Clover (Trifolium pratense) and Zigzag Clover (T. medium) - A Picture of Genomic Similarities and Differences.</title>
        <authorList>
            <person name="Dluhosova J."/>
            <person name="Istvanek J."/>
            <person name="Nedelnik J."/>
            <person name="Repkova J."/>
        </authorList>
    </citation>
    <scope>NUCLEOTIDE SEQUENCE [LARGE SCALE GENOMIC DNA]</scope>
    <source>
        <strain evidence="2">cv. 10/8</strain>
        <tissue evidence="1">Leaf</tissue>
    </source>
</reference>
<dbReference type="Proteomes" id="UP000265520">
    <property type="component" value="Unassembled WGS sequence"/>
</dbReference>
<comment type="caution">
    <text evidence="1">The sequence shown here is derived from an EMBL/GenBank/DDBJ whole genome shotgun (WGS) entry which is preliminary data.</text>
</comment>
<dbReference type="AlphaFoldDB" id="A0A392T9Q8"/>
<dbReference type="EMBL" id="LXQA010524679">
    <property type="protein sequence ID" value="MCI57177.1"/>
    <property type="molecule type" value="Genomic_DNA"/>
</dbReference>
<evidence type="ECO:0000313" key="2">
    <source>
        <dbReference type="Proteomes" id="UP000265520"/>
    </source>
</evidence>
<name>A0A392T9Q8_9FABA</name>
<organism evidence="1 2">
    <name type="scientific">Trifolium medium</name>
    <dbReference type="NCBI Taxonomy" id="97028"/>
    <lineage>
        <taxon>Eukaryota</taxon>
        <taxon>Viridiplantae</taxon>
        <taxon>Streptophyta</taxon>
        <taxon>Embryophyta</taxon>
        <taxon>Tracheophyta</taxon>
        <taxon>Spermatophyta</taxon>
        <taxon>Magnoliopsida</taxon>
        <taxon>eudicotyledons</taxon>
        <taxon>Gunneridae</taxon>
        <taxon>Pentapetalae</taxon>
        <taxon>rosids</taxon>
        <taxon>fabids</taxon>
        <taxon>Fabales</taxon>
        <taxon>Fabaceae</taxon>
        <taxon>Papilionoideae</taxon>
        <taxon>50 kb inversion clade</taxon>
        <taxon>NPAAA clade</taxon>
        <taxon>Hologalegina</taxon>
        <taxon>IRL clade</taxon>
        <taxon>Trifolieae</taxon>
        <taxon>Trifolium</taxon>
    </lineage>
</organism>
<proteinExistence type="predicted"/>
<sequence length="85" mass="8892">IVLQRLADSFYRIRGKQDSLLEPEAGLLAQVVAEVELVVVAQISAAVRPASFPYDASRPAPAVLDIGGASLVAAATIEPTYSLQG</sequence>
<keyword evidence="2" id="KW-1185">Reference proteome</keyword>
<protein>
    <submittedName>
        <fullName evidence="1">Uncharacterized protein</fullName>
    </submittedName>
</protein>
<feature type="non-terminal residue" evidence="1">
    <location>
        <position position="1"/>
    </location>
</feature>
<evidence type="ECO:0000313" key="1">
    <source>
        <dbReference type="EMBL" id="MCI57177.1"/>
    </source>
</evidence>